<geneLocation type="plasmid" evidence="3">
    <name>pKVU_200</name>
</geneLocation>
<dbReference type="GO" id="GO:0017168">
    <property type="term" value="F:5-oxoprolinase (ATP-hydrolyzing) activity"/>
    <property type="evidence" value="ECO:0007669"/>
    <property type="project" value="TreeGrafter"/>
</dbReference>
<dbReference type="RefSeq" id="WP_014538197.1">
    <property type="nucleotide sequence ID" value="NC_017385.1"/>
</dbReference>
<dbReference type="InterPro" id="IPR045079">
    <property type="entry name" value="Oxoprolinase-like"/>
</dbReference>
<gene>
    <name evidence="2" type="ordered locus">KVU_PB0149</name>
</gene>
<evidence type="ECO:0000313" key="3">
    <source>
        <dbReference type="Proteomes" id="UP000000692"/>
    </source>
</evidence>
<proteinExistence type="predicted"/>
<keyword evidence="2" id="KW-0614">Plasmid</keyword>
<dbReference type="EMBL" id="CP002020">
    <property type="protein sequence ID" value="AEM42827.1"/>
    <property type="molecule type" value="Genomic_DNA"/>
</dbReference>
<dbReference type="EC" id="3.5.2.14" evidence="2"/>
<keyword evidence="2" id="KW-0378">Hydrolase</keyword>
<dbReference type="GO" id="GO:0006749">
    <property type="term" value="P:glutathione metabolic process"/>
    <property type="evidence" value="ECO:0007669"/>
    <property type="project" value="TreeGrafter"/>
</dbReference>
<dbReference type="GO" id="GO:0005829">
    <property type="term" value="C:cytosol"/>
    <property type="evidence" value="ECO:0007669"/>
    <property type="project" value="TreeGrafter"/>
</dbReference>
<sequence>MTDQHTLIDIDVPAGTCDPITLEIVRGAIVATQKEMEALIERTAISAFIREKKDFYTALFDDKGKMAVGSMVPIFGDLTTPVIEKFPRASMRPGDLYWYNDCYGSKGAVTHSNDQVLLAPVFHDNRLCAFVMCWAHFADIGGIYPGSISPDATSIYQEGIIVPPTKLVDAGVVNEMALAIFHRNSRFPAQSEGDLSALMAAVALGSVRVAEIVALRGADVVQDALAQLLERNRLMVRGKLAETFDYGTYKFTDSIDTDGHGNGPFRITFSLTRERDADGADIFTFDASESDDQAPGPVNLLMNKGVPGMALGLYYLGGDPSQVCNAGGPLSLDNVIYREGSIVQPRFPAPLGMRGLTMMRTLAVINGLVNVAGGGAPASHSAYVINIMRGTYTNPAGESEPFLLADGIGVGYGARPNADGIDAVYFVAQENYPVEFLEMGYPVRLLRYGVLPDSGGPGKFRGGVGIVREYEILADEAQIAIRIDGVQNPPWGIGGGMSGGVGAATVNPGQANERKLPPLSEGTKLHYGDILRIETGGGGGYGHPHDRAPADVLEDVLGGFVTAEAAEKYYGVKITDDAVDDAATAALRAMRPATRAFHRKEYLDELV</sequence>
<dbReference type="OrthoDB" id="9761586at2"/>
<dbReference type="HOGENOM" id="CLU_020413_1_0_5"/>
<protein>
    <submittedName>
        <fullName evidence="2">N-methylhydantoinase (ATP-hydrolyzing) B 2</fullName>
        <ecNumber evidence="2">3.5.2.14</ecNumber>
    </submittedName>
</protein>
<feature type="domain" description="Hydantoinase B/oxoprolinase" evidence="1">
    <location>
        <begin position="18"/>
        <end position="544"/>
    </location>
</feature>
<name>F9YBS5_KETVW</name>
<evidence type="ECO:0000313" key="2">
    <source>
        <dbReference type="EMBL" id="AEM42827.1"/>
    </source>
</evidence>
<dbReference type="Proteomes" id="UP000000692">
    <property type="component" value="Plasmid 2"/>
</dbReference>
<keyword evidence="3" id="KW-1185">Reference proteome</keyword>
<reference evidence="2 3" key="1">
    <citation type="journal article" date="2011" name="J. Bacteriol.">
        <title>Complete genome sequence of the industrial strain Ketogulonicigenium vulgare WSH-001.</title>
        <authorList>
            <person name="Liu L."/>
            <person name="Li Y."/>
            <person name="Zhang J."/>
            <person name="Zhou Z."/>
            <person name="Liu J."/>
            <person name="Li X."/>
            <person name="Zhou J."/>
            <person name="Du G."/>
            <person name="Wang L."/>
            <person name="Chen J."/>
        </authorList>
    </citation>
    <scope>NUCLEOTIDE SEQUENCE [LARGE SCALE GENOMIC DNA]</scope>
    <source>
        <strain evidence="2 3">WSH-001</strain>
        <plasmid evidence="3">pKVU_200</plasmid>
    </source>
</reference>
<evidence type="ECO:0000259" key="1">
    <source>
        <dbReference type="Pfam" id="PF02538"/>
    </source>
</evidence>
<dbReference type="GO" id="GO:0047423">
    <property type="term" value="F:N-methylhydantoinase (ATP-hydrolyzing) activity"/>
    <property type="evidence" value="ECO:0007669"/>
    <property type="project" value="UniProtKB-EC"/>
</dbReference>
<dbReference type="PANTHER" id="PTHR11365">
    <property type="entry name" value="5-OXOPROLINASE RELATED"/>
    <property type="match status" value="1"/>
</dbReference>
<organism evidence="2 3">
    <name type="scientific">Ketogulonicigenium vulgare (strain WSH-001)</name>
    <dbReference type="NCBI Taxonomy" id="759362"/>
    <lineage>
        <taxon>Bacteria</taxon>
        <taxon>Pseudomonadati</taxon>
        <taxon>Pseudomonadota</taxon>
        <taxon>Alphaproteobacteria</taxon>
        <taxon>Rhodobacterales</taxon>
        <taxon>Roseobacteraceae</taxon>
        <taxon>Ketogulonicigenium</taxon>
    </lineage>
</organism>
<dbReference type="AlphaFoldDB" id="F9YBS5"/>
<dbReference type="PATRIC" id="fig|759362.5.peg.3099"/>
<dbReference type="KEGG" id="kvl:KVU_PB0149"/>
<dbReference type="Pfam" id="PF02538">
    <property type="entry name" value="Hydantoinase_B"/>
    <property type="match status" value="1"/>
</dbReference>
<dbReference type="PANTHER" id="PTHR11365:SF23">
    <property type="entry name" value="HYPOTHETICAL 5-OXOPROLINASE (EUROFUNG)-RELATED"/>
    <property type="match status" value="1"/>
</dbReference>
<dbReference type="InterPro" id="IPR003692">
    <property type="entry name" value="Hydantoinase_B"/>
</dbReference>
<accession>F9YBS5</accession>